<keyword evidence="1" id="KW-1133">Transmembrane helix</keyword>
<reference evidence="3" key="1">
    <citation type="journal article" date="2023" name="Mol. Phylogenet. Evol.">
        <title>Genome-scale phylogeny and comparative genomics of the fungal order Sordariales.</title>
        <authorList>
            <person name="Hensen N."/>
            <person name="Bonometti L."/>
            <person name="Westerberg I."/>
            <person name="Brannstrom I.O."/>
            <person name="Guillou S."/>
            <person name="Cros-Aarteil S."/>
            <person name="Calhoun S."/>
            <person name="Haridas S."/>
            <person name="Kuo A."/>
            <person name="Mondo S."/>
            <person name="Pangilinan J."/>
            <person name="Riley R."/>
            <person name="LaButti K."/>
            <person name="Andreopoulos B."/>
            <person name="Lipzen A."/>
            <person name="Chen C."/>
            <person name="Yan M."/>
            <person name="Daum C."/>
            <person name="Ng V."/>
            <person name="Clum A."/>
            <person name="Steindorff A."/>
            <person name="Ohm R.A."/>
            <person name="Martin F."/>
            <person name="Silar P."/>
            <person name="Natvig D.O."/>
            <person name="Lalanne C."/>
            <person name="Gautier V."/>
            <person name="Ament-Velasquez S.L."/>
            <person name="Kruys A."/>
            <person name="Hutchinson M.I."/>
            <person name="Powell A.J."/>
            <person name="Barry K."/>
            <person name="Miller A.N."/>
            <person name="Grigoriev I.V."/>
            <person name="Debuchy R."/>
            <person name="Gladieux P."/>
            <person name="Hiltunen Thoren M."/>
            <person name="Johannesson H."/>
        </authorList>
    </citation>
    <scope>NUCLEOTIDE SEQUENCE</scope>
    <source>
        <strain evidence="3">CBS 958.72</strain>
    </source>
</reference>
<dbReference type="Gene3D" id="3.40.50.1820">
    <property type="entry name" value="alpha/beta hydrolase"/>
    <property type="match status" value="1"/>
</dbReference>
<dbReference type="InterPro" id="IPR022742">
    <property type="entry name" value="Hydrolase_4"/>
</dbReference>
<dbReference type="InterPro" id="IPR000073">
    <property type="entry name" value="AB_hydrolase_1"/>
</dbReference>
<dbReference type="InterPro" id="IPR029058">
    <property type="entry name" value="AB_hydrolase_fold"/>
</dbReference>
<feature type="transmembrane region" description="Helical" evidence="1">
    <location>
        <begin position="12"/>
        <end position="32"/>
    </location>
</feature>
<sequence length="383" mass="41105">MGSLASWLGRGASLPLAIAGTVAAVSALLPLLRSALWPTRPKIIPSPLNTVIPRLSKSELETLEYTPDAFPGARDVETPYGSIRVYEWGPESGAKVLFIHGISTSCQTLGKLAHALVDEKGCRVMMFDLFGRGFSDGVGDLPHDQRLYVTQALLALASSPLPWTGASAFKLVGYSLGGGVAVHFAATFPDLVSSLVLLAPAGLIRPESFGLVTRFVFTTPLIPSRLLAAITKRRLRRPIAASSKRKADTGTTDPVSAALAEAADLPDAGAELDPLNRRVLRYVQWMVSYHAGFVPAFIGSIRDAPLVGQAAAWRKLGLRPQGSTAVILGDADEIIDPRQYAEDGLPLLGGRDHAHWLHVPGGHDFPMTHARETLQEMYKVWGL</sequence>
<evidence type="ECO:0000313" key="3">
    <source>
        <dbReference type="EMBL" id="KAK3382312.1"/>
    </source>
</evidence>
<name>A0AAE0TWP5_9PEZI</name>
<dbReference type="GO" id="GO:0016787">
    <property type="term" value="F:hydrolase activity"/>
    <property type="evidence" value="ECO:0007669"/>
    <property type="project" value="UniProtKB-KW"/>
</dbReference>
<dbReference type="PRINTS" id="PR00111">
    <property type="entry name" value="ABHYDROLASE"/>
</dbReference>
<comment type="caution">
    <text evidence="3">The sequence shown here is derived from an EMBL/GenBank/DDBJ whole genome shotgun (WGS) entry which is preliminary data.</text>
</comment>
<keyword evidence="4" id="KW-1185">Reference proteome</keyword>
<evidence type="ECO:0000259" key="2">
    <source>
        <dbReference type="Pfam" id="PF12146"/>
    </source>
</evidence>
<organism evidence="3 4">
    <name type="scientific">Lasiosphaeria ovina</name>
    <dbReference type="NCBI Taxonomy" id="92902"/>
    <lineage>
        <taxon>Eukaryota</taxon>
        <taxon>Fungi</taxon>
        <taxon>Dikarya</taxon>
        <taxon>Ascomycota</taxon>
        <taxon>Pezizomycotina</taxon>
        <taxon>Sordariomycetes</taxon>
        <taxon>Sordariomycetidae</taxon>
        <taxon>Sordariales</taxon>
        <taxon>Lasiosphaeriaceae</taxon>
        <taxon>Lasiosphaeria</taxon>
    </lineage>
</organism>
<accession>A0AAE0TWP5</accession>
<dbReference type="AlphaFoldDB" id="A0AAE0TWP5"/>
<keyword evidence="1" id="KW-0472">Membrane</keyword>
<keyword evidence="1" id="KW-0812">Transmembrane</keyword>
<dbReference type="InterPro" id="IPR050266">
    <property type="entry name" value="AB_hydrolase_sf"/>
</dbReference>
<proteinExistence type="predicted"/>
<evidence type="ECO:0000313" key="4">
    <source>
        <dbReference type="Proteomes" id="UP001287356"/>
    </source>
</evidence>
<evidence type="ECO:0000256" key="1">
    <source>
        <dbReference type="SAM" id="Phobius"/>
    </source>
</evidence>
<gene>
    <name evidence="3" type="ORF">B0T24DRAFT_7367</name>
</gene>
<dbReference type="Proteomes" id="UP001287356">
    <property type="component" value="Unassembled WGS sequence"/>
</dbReference>
<dbReference type="EMBL" id="JAULSN010000001">
    <property type="protein sequence ID" value="KAK3382312.1"/>
    <property type="molecule type" value="Genomic_DNA"/>
</dbReference>
<protein>
    <submittedName>
        <fullName evidence="3">Alpha/Beta hydrolase protein</fullName>
    </submittedName>
</protein>
<dbReference type="GO" id="GO:0016020">
    <property type="term" value="C:membrane"/>
    <property type="evidence" value="ECO:0007669"/>
    <property type="project" value="TreeGrafter"/>
</dbReference>
<reference evidence="3" key="2">
    <citation type="submission" date="2023-06" db="EMBL/GenBank/DDBJ databases">
        <authorList>
            <consortium name="Lawrence Berkeley National Laboratory"/>
            <person name="Haridas S."/>
            <person name="Hensen N."/>
            <person name="Bonometti L."/>
            <person name="Westerberg I."/>
            <person name="Brannstrom I.O."/>
            <person name="Guillou S."/>
            <person name="Cros-Aarteil S."/>
            <person name="Calhoun S."/>
            <person name="Kuo A."/>
            <person name="Mondo S."/>
            <person name="Pangilinan J."/>
            <person name="Riley R."/>
            <person name="Labutti K."/>
            <person name="Andreopoulos B."/>
            <person name="Lipzen A."/>
            <person name="Chen C."/>
            <person name="Yanf M."/>
            <person name="Daum C."/>
            <person name="Ng V."/>
            <person name="Clum A."/>
            <person name="Steindorff A."/>
            <person name="Ohm R."/>
            <person name="Martin F."/>
            <person name="Silar P."/>
            <person name="Natvig D."/>
            <person name="Lalanne C."/>
            <person name="Gautier V."/>
            <person name="Ament-Velasquez S.L."/>
            <person name="Kruys A."/>
            <person name="Hutchinson M.I."/>
            <person name="Powell A.J."/>
            <person name="Barry K."/>
            <person name="Miller A.N."/>
            <person name="Grigoriev I.V."/>
            <person name="Debuchy R."/>
            <person name="Gladieux P."/>
            <person name="Thoren M.H."/>
            <person name="Johannesson H."/>
        </authorList>
    </citation>
    <scope>NUCLEOTIDE SEQUENCE</scope>
    <source>
        <strain evidence="3">CBS 958.72</strain>
    </source>
</reference>
<feature type="domain" description="Serine aminopeptidase S33" evidence="2">
    <location>
        <begin position="93"/>
        <end position="254"/>
    </location>
</feature>
<dbReference type="SUPFAM" id="SSF53474">
    <property type="entry name" value="alpha/beta-Hydrolases"/>
    <property type="match status" value="1"/>
</dbReference>
<dbReference type="Pfam" id="PF12146">
    <property type="entry name" value="Hydrolase_4"/>
    <property type="match status" value="1"/>
</dbReference>
<dbReference type="PANTHER" id="PTHR43798">
    <property type="entry name" value="MONOACYLGLYCEROL LIPASE"/>
    <property type="match status" value="1"/>
</dbReference>
<keyword evidence="3" id="KW-0378">Hydrolase</keyword>
<dbReference type="PANTHER" id="PTHR43798:SF33">
    <property type="entry name" value="HYDROLASE, PUTATIVE (AFU_ORTHOLOGUE AFUA_2G14860)-RELATED"/>
    <property type="match status" value="1"/>
</dbReference>